<evidence type="ECO:0000313" key="2">
    <source>
        <dbReference type="EnsemblMetazoa" id="AMAM006924-PA"/>
    </source>
</evidence>
<evidence type="ECO:0000313" key="3">
    <source>
        <dbReference type="Proteomes" id="UP000075901"/>
    </source>
</evidence>
<evidence type="ECO:0000256" key="1">
    <source>
        <dbReference type="SAM" id="MobiDB-lite"/>
    </source>
</evidence>
<keyword evidence="3" id="KW-1185">Reference proteome</keyword>
<reference evidence="3" key="1">
    <citation type="submission" date="2013-09" db="EMBL/GenBank/DDBJ databases">
        <title>The Genome Sequence of Anopheles maculatus species B.</title>
        <authorList>
            <consortium name="The Broad Institute Genomics Platform"/>
            <person name="Neafsey D.E."/>
            <person name="Besansky N."/>
            <person name="Howell P."/>
            <person name="Walton C."/>
            <person name="Young S.K."/>
            <person name="Zeng Q."/>
            <person name="Gargeya S."/>
            <person name="Fitzgerald M."/>
            <person name="Haas B."/>
            <person name="Abouelleil A."/>
            <person name="Allen A.W."/>
            <person name="Alvarado L."/>
            <person name="Arachchi H.M."/>
            <person name="Berlin A.M."/>
            <person name="Chapman S.B."/>
            <person name="Gainer-Dewar J."/>
            <person name="Goldberg J."/>
            <person name="Griggs A."/>
            <person name="Gujja S."/>
            <person name="Hansen M."/>
            <person name="Howarth C."/>
            <person name="Imamovic A."/>
            <person name="Ireland A."/>
            <person name="Larimer J."/>
            <person name="McCowan C."/>
            <person name="Murphy C."/>
            <person name="Pearson M."/>
            <person name="Poon T.W."/>
            <person name="Priest M."/>
            <person name="Roberts A."/>
            <person name="Saif S."/>
            <person name="Shea T."/>
            <person name="Sisk P."/>
            <person name="Sykes S."/>
            <person name="Wortman J."/>
            <person name="Nusbaum C."/>
            <person name="Birren B."/>
        </authorList>
    </citation>
    <scope>NUCLEOTIDE SEQUENCE [LARGE SCALE GENOMIC DNA]</scope>
    <source>
        <strain evidence="3">maculatus3</strain>
    </source>
</reference>
<dbReference type="EnsemblMetazoa" id="AMAM006924-RA">
    <property type="protein sequence ID" value="AMAM006924-PA"/>
    <property type="gene ID" value="AMAM006924"/>
</dbReference>
<dbReference type="AlphaFoldDB" id="A0A182SHJ5"/>
<feature type="compositionally biased region" description="Basic and acidic residues" evidence="1">
    <location>
        <begin position="118"/>
        <end position="153"/>
    </location>
</feature>
<dbReference type="VEuPathDB" id="VectorBase:AMAM006924"/>
<protein>
    <submittedName>
        <fullName evidence="2">Uncharacterized protein</fullName>
    </submittedName>
</protein>
<feature type="compositionally biased region" description="Polar residues" evidence="1">
    <location>
        <begin position="158"/>
        <end position="168"/>
    </location>
</feature>
<accession>A0A182SHJ5</accession>
<feature type="compositionally biased region" description="Basic residues" evidence="1">
    <location>
        <begin position="92"/>
        <end position="110"/>
    </location>
</feature>
<feature type="region of interest" description="Disordered" evidence="1">
    <location>
        <begin position="82"/>
        <end position="189"/>
    </location>
</feature>
<sequence>MTTSVIISNNGNLVQVPIVAPPSSLLIVGNEDVRSKINLKNRPNDAQSARYRGRRGKFTIKSIDLIPGRIVNGKIPIPPLRRSTSEAVKSSKAPRIKRKRMVEKCKKLRSKSSTPNSMKHDQHPEKPVAKRARFEKSITEKLAPKDGKVEQRQVLDMQPQSCSTNSKSSPKEQQKNAQSNGPEPTRDTQLDISLNQTDLPEDIFANLHVGSDGSNVHGNNDDGTLSPTAAYLMNFPIVAGGGKAAGNHTDTGDVDECQDSAPIEHEPMKSNITSTNEQTGGMILDNFSSYFNYGHIDTYSQPGESSRRI</sequence>
<name>A0A182SHJ5_9DIPT</name>
<dbReference type="Proteomes" id="UP000075901">
    <property type="component" value="Unassembled WGS sequence"/>
</dbReference>
<organism evidence="2 3">
    <name type="scientific">Anopheles maculatus</name>
    <dbReference type="NCBI Taxonomy" id="74869"/>
    <lineage>
        <taxon>Eukaryota</taxon>
        <taxon>Metazoa</taxon>
        <taxon>Ecdysozoa</taxon>
        <taxon>Arthropoda</taxon>
        <taxon>Hexapoda</taxon>
        <taxon>Insecta</taxon>
        <taxon>Pterygota</taxon>
        <taxon>Neoptera</taxon>
        <taxon>Endopterygota</taxon>
        <taxon>Diptera</taxon>
        <taxon>Nematocera</taxon>
        <taxon>Culicoidea</taxon>
        <taxon>Culicidae</taxon>
        <taxon>Anophelinae</taxon>
        <taxon>Anopheles</taxon>
        <taxon>Anopheles maculatus group</taxon>
    </lineage>
</organism>
<reference evidence="2" key="2">
    <citation type="submission" date="2020-05" db="UniProtKB">
        <authorList>
            <consortium name="EnsemblMetazoa"/>
        </authorList>
    </citation>
    <scope>IDENTIFICATION</scope>
    <source>
        <strain evidence="2">maculatus3</strain>
    </source>
</reference>
<proteinExistence type="predicted"/>